<feature type="transmembrane region" description="Helical" evidence="1">
    <location>
        <begin position="82"/>
        <end position="99"/>
    </location>
</feature>
<evidence type="ECO:0000256" key="1">
    <source>
        <dbReference type="SAM" id="Phobius"/>
    </source>
</evidence>
<sequence>MEKVREPSELKAEQQNEIEAVAGLATKGLDEALTSSKKRTMVNNVNFDDDEEDINKPKKTWKELGNEVFTVEYFKKKIKNPFMFFLIVFNYYIVLWLLMKHDIEPGTTMFSLILVVTIGILGG</sequence>
<organism evidence="2 3">
    <name type="scientific">Rozella allomycis (strain CSF55)</name>
    <dbReference type="NCBI Taxonomy" id="988480"/>
    <lineage>
        <taxon>Eukaryota</taxon>
        <taxon>Fungi</taxon>
        <taxon>Fungi incertae sedis</taxon>
        <taxon>Cryptomycota</taxon>
        <taxon>Cryptomycota incertae sedis</taxon>
        <taxon>Rozella</taxon>
    </lineage>
</organism>
<name>A0A4P9YAD5_ROZAC</name>
<keyword evidence="1" id="KW-0812">Transmembrane</keyword>
<feature type="non-terminal residue" evidence="2">
    <location>
        <position position="123"/>
    </location>
</feature>
<evidence type="ECO:0000313" key="3">
    <source>
        <dbReference type="Proteomes" id="UP000281549"/>
    </source>
</evidence>
<accession>A0A4P9YAD5</accession>
<dbReference type="Proteomes" id="UP000281549">
    <property type="component" value="Unassembled WGS sequence"/>
</dbReference>
<evidence type="ECO:0000313" key="2">
    <source>
        <dbReference type="EMBL" id="RKP16197.1"/>
    </source>
</evidence>
<dbReference type="EMBL" id="ML006849">
    <property type="protein sequence ID" value="RKP16197.1"/>
    <property type="molecule type" value="Genomic_DNA"/>
</dbReference>
<protein>
    <submittedName>
        <fullName evidence="2">Uncharacterized protein</fullName>
    </submittedName>
</protein>
<gene>
    <name evidence="2" type="ORF">ROZALSC1DRAFT_25553</name>
</gene>
<keyword evidence="1" id="KW-0472">Membrane</keyword>
<dbReference type="AlphaFoldDB" id="A0A4P9YAD5"/>
<keyword evidence="1" id="KW-1133">Transmembrane helix</keyword>
<feature type="transmembrane region" description="Helical" evidence="1">
    <location>
        <begin position="105"/>
        <end position="122"/>
    </location>
</feature>
<reference evidence="3" key="1">
    <citation type="journal article" date="2018" name="Nat. Microbiol.">
        <title>Leveraging single-cell genomics to expand the fungal tree of life.</title>
        <authorList>
            <person name="Ahrendt S.R."/>
            <person name="Quandt C.A."/>
            <person name="Ciobanu D."/>
            <person name="Clum A."/>
            <person name="Salamov A."/>
            <person name="Andreopoulos B."/>
            <person name="Cheng J.F."/>
            <person name="Woyke T."/>
            <person name="Pelin A."/>
            <person name="Henrissat B."/>
            <person name="Reynolds N.K."/>
            <person name="Benny G.L."/>
            <person name="Smith M.E."/>
            <person name="James T.Y."/>
            <person name="Grigoriev I.V."/>
        </authorList>
    </citation>
    <scope>NUCLEOTIDE SEQUENCE [LARGE SCALE GENOMIC DNA]</scope>
    <source>
        <strain evidence="3">CSF55</strain>
    </source>
</reference>
<proteinExistence type="predicted"/>